<proteinExistence type="predicted"/>
<accession>A0A0C9V4P4</accession>
<organism evidence="1 2">
    <name type="scientific">Sphaerobolus stellatus (strain SS14)</name>
    <dbReference type="NCBI Taxonomy" id="990650"/>
    <lineage>
        <taxon>Eukaryota</taxon>
        <taxon>Fungi</taxon>
        <taxon>Dikarya</taxon>
        <taxon>Basidiomycota</taxon>
        <taxon>Agaricomycotina</taxon>
        <taxon>Agaricomycetes</taxon>
        <taxon>Phallomycetidae</taxon>
        <taxon>Geastrales</taxon>
        <taxon>Sphaerobolaceae</taxon>
        <taxon>Sphaerobolus</taxon>
    </lineage>
</organism>
<name>A0A0C9V4P4_SPHS4</name>
<dbReference type="HOGENOM" id="CLU_1070276_0_0_1"/>
<dbReference type="EMBL" id="KN837134">
    <property type="protein sequence ID" value="KIJ41839.1"/>
    <property type="molecule type" value="Genomic_DNA"/>
</dbReference>
<protein>
    <submittedName>
        <fullName evidence="1">Uncharacterized protein</fullName>
    </submittedName>
</protein>
<dbReference type="Proteomes" id="UP000054279">
    <property type="component" value="Unassembled WGS sequence"/>
</dbReference>
<gene>
    <name evidence="1" type="ORF">M422DRAFT_255164</name>
</gene>
<reference evidence="1 2" key="1">
    <citation type="submission" date="2014-06" db="EMBL/GenBank/DDBJ databases">
        <title>Evolutionary Origins and Diversification of the Mycorrhizal Mutualists.</title>
        <authorList>
            <consortium name="DOE Joint Genome Institute"/>
            <consortium name="Mycorrhizal Genomics Consortium"/>
            <person name="Kohler A."/>
            <person name="Kuo A."/>
            <person name="Nagy L.G."/>
            <person name="Floudas D."/>
            <person name="Copeland A."/>
            <person name="Barry K.W."/>
            <person name="Cichocki N."/>
            <person name="Veneault-Fourrey C."/>
            <person name="LaButti K."/>
            <person name="Lindquist E.A."/>
            <person name="Lipzen A."/>
            <person name="Lundell T."/>
            <person name="Morin E."/>
            <person name="Murat C."/>
            <person name="Riley R."/>
            <person name="Ohm R."/>
            <person name="Sun H."/>
            <person name="Tunlid A."/>
            <person name="Henrissat B."/>
            <person name="Grigoriev I.V."/>
            <person name="Hibbett D.S."/>
            <person name="Martin F."/>
        </authorList>
    </citation>
    <scope>NUCLEOTIDE SEQUENCE [LARGE SCALE GENOMIC DNA]</scope>
    <source>
        <strain evidence="1 2">SS14</strain>
    </source>
</reference>
<evidence type="ECO:0000313" key="1">
    <source>
        <dbReference type="EMBL" id="KIJ41839.1"/>
    </source>
</evidence>
<keyword evidence="2" id="KW-1185">Reference proteome</keyword>
<dbReference type="AlphaFoldDB" id="A0A0C9V4P4"/>
<evidence type="ECO:0000313" key="2">
    <source>
        <dbReference type="Proteomes" id="UP000054279"/>
    </source>
</evidence>
<sequence length="260" mass="29975">MPEDSPEIGGIIDDILVPSNPLPNPSILQMRGTKKSEQVFNSFHKRAGEALLAITTFPTDLKLSVLHVGGNLGLFPRLRAVEFLQRYVHNVDKDPMRLSQVDSLLQQYDATLAQEKWWRWAIMSFAQSKHTHSGLLYKAWLLWMETVMQGNWFYMQWRNDLCPKIIDDISHIALRCVRPIQTDDFRVPYADNTWKNDEITDGMQAWNKEMTEAQFKIGCVLKRFLWVYGLYMIAGPGGAFAAKWCKQTVEDTACWLVQCS</sequence>